<keyword evidence="1" id="KW-0812">Transmembrane</keyword>
<keyword evidence="3" id="KW-1185">Reference proteome</keyword>
<feature type="transmembrane region" description="Helical" evidence="1">
    <location>
        <begin position="23"/>
        <end position="46"/>
    </location>
</feature>
<evidence type="ECO:0000256" key="1">
    <source>
        <dbReference type="SAM" id="Phobius"/>
    </source>
</evidence>
<keyword evidence="1" id="KW-0472">Membrane</keyword>
<dbReference type="PANTHER" id="PTHR33546">
    <property type="entry name" value="LARGE, MULTIFUNCTIONAL SECRETED PROTEIN-RELATED"/>
    <property type="match status" value="1"/>
</dbReference>
<keyword evidence="1" id="KW-1133">Transmembrane helix</keyword>
<reference evidence="2 3" key="1">
    <citation type="journal article" date="2019" name="Front. Microbiol.">
        <title>Ammonia Oxidation by the Arctic Terrestrial Thaumarchaeote Candidatus Nitrosocosmicus arcticus Is Stimulated by Increasing Temperatures.</title>
        <authorList>
            <person name="Alves R.J.E."/>
            <person name="Kerou M."/>
            <person name="Zappe A."/>
            <person name="Bittner R."/>
            <person name="Abby S.S."/>
            <person name="Schmidt H.A."/>
            <person name="Pfeifer K."/>
            <person name="Schleper C."/>
        </authorList>
    </citation>
    <scope>NUCLEOTIDE SEQUENCE [LARGE SCALE GENOMIC DNA]</scope>
    <source>
        <strain evidence="2 3">Kfb</strain>
    </source>
</reference>
<dbReference type="InterPro" id="IPR011041">
    <property type="entry name" value="Quinoprot_gluc/sorb_DH_b-prop"/>
</dbReference>
<gene>
    <name evidence="2" type="ORF">NARC_70009</name>
</gene>
<dbReference type="OrthoDB" id="6744at2157"/>
<dbReference type="EMBL" id="VOAH01000007">
    <property type="protein sequence ID" value="TVP40432.1"/>
    <property type="molecule type" value="Genomic_DNA"/>
</dbReference>
<dbReference type="InterPro" id="IPR011042">
    <property type="entry name" value="6-blade_b-propeller_TolB-like"/>
</dbReference>
<sequence>MNVPNHLNKNYQKKNNNQNKSKLSTLVTVTLAMILLSSFFSGSIIINPQQQLFASEKPPVLKVINSGAKPGIENFNLTAGYKIEPIFWNLTMPTSVTFDDKGNMYVAQSGFGEWFFSTPTIIKIDTKGNTSVIADRFLYGPITDIEFYKGKIYVSHKGVVSALDPVSGIIKDIIIGLPSSGDHQNNQIAFGPDGRLYISQGTATNSGVVGEDNIFGLQWPKYTPEVHDIPSRNISLTGQNFNTTNPFTGSENNFANTGGFVPFNTTTREGQEVEGNIKCNGCILSAKLDGSDLKLVAEGLRNPYGMAFTDDNKLVVSNNGADERGSRQIANDPDKVHVIDITNASNLGKFYGWPDFAGNGEPVTDPKFKSPSAKEPIKFLMQNHPEVVKPLAELRVGPSLTQVVISNSSDFGNPGMAFIGASGTFTPITHTFETIDKGVVGHKVVALDPKTGNYADFLSVIKDPSAFTPVGLSFDKNNTALYIADLGKLELRDTIPATGAPLNHTVTWPYPDTGVIWKISK</sequence>
<evidence type="ECO:0000313" key="2">
    <source>
        <dbReference type="EMBL" id="TVP40432.1"/>
    </source>
</evidence>
<dbReference type="AlphaFoldDB" id="A0A557SUZ5"/>
<organism evidence="2 3">
    <name type="scientific">Candidatus Nitrosocosmicus arcticus</name>
    <dbReference type="NCBI Taxonomy" id="2035267"/>
    <lineage>
        <taxon>Archaea</taxon>
        <taxon>Nitrososphaerota</taxon>
        <taxon>Nitrososphaeria</taxon>
        <taxon>Nitrososphaerales</taxon>
        <taxon>Nitrososphaeraceae</taxon>
        <taxon>Candidatus Nitrosocosmicus</taxon>
    </lineage>
</organism>
<dbReference type="SUPFAM" id="SSF50952">
    <property type="entry name" value="Soluble quinoprotein glucose dehydrogenase"/>
    <property type="match status" value="1"/>
</dbReference>
<dbReference type="Proteomes" id="UP000315289">
    <property type="component" value="Unassembled WGS sequence"/>
</dbReference>
<dbReference type="RefSeq" id="WP_144730512.1">
    <property type="nucleotide sequence ID" value="NZ_ML675583.1"/>
</dbReference>
<protein>
    <submittedName>
        <fullName evidence="2">Periplasmic/membrane attached PQQ-dep glucose/sorbonose dehydrogenase</fullName>
    </submittedName>
</protein>
<dbReference type="Gene3D" id="2.120.10.30">
    <property type="entry name" value="TolB, C-terminal domain"/>
    <property type="match status" value="1"/>
</dbReference>
<evidence type="ECO:0000313" key="3">
    <source>
        <dbReference type="Proteomes" id="UP000315289"/>
    </source>
</evidence>
<proteinExistence type="predicted"/>
<dbReference type="SUPFAM" id="SSF50974">
    <property type="entry name" value="Nitrous oxide reductase, N-terminal domain"/>
    <property type="match status" value="1"/>
</dbReference>
<dbReference type="PANTHER" id="PTHR33546:SF1">
    <property type="entry name" value="LARGE, MULTIFUNCTIONAL SECRETED PROTEIN"/>
    <property type="match status" value="1"/>
</dbReference>
<accession>A0A557SUZ5</accession>
<dbReference type="InterPro" id="IPR011045">
    <property type="entry name" value="N2O_reductase_N"/>
</dbReference>
<comment type="caution">
    <text evidence="2">The sequence shown here is derived from an EMBL/GenBank/DDBJ whole genome shotgun (WGS) entry which is preliminary data.</text>
</comment>
<name>A0A557SUZ5_9ARCH</name>